<accession>A0A832CX15</accession>
<keyword evidence="7" id="KW-0653">Protein transport</keyword>
<protein>
    <submittedName>
        <fullName evidence="12">Energy transducer TonB</fullName>
    </submittedName>
</protein>
<evidence type="ECO:0000259" key="11">
    <source>
        <dbReference type="PROSITE" id="PS52015"/>
    </source>
</evidence>
<evidence type="ECO:0000256" key="10">
    <source>
        <dbReference type="SAM" id="SignalP"/>
    </source>
</evidence>
<sequence length="127" mass="13781">MKVLFTIFFSICVMSNVNFAQAEVSSDDGYLAFAQVMPEPVEGLPAVIKKIQYPAIAKQAGLEGKVFVMAYVDEKGNVDDVKVLKGVGGGCEEEVIKVLKTTKFKPGMNNGQPVKVKTSLSFAFKLK</sequence>
<comment type="similarity">
    <text evidence="2">Belongs to the TonB family.</text>
</comment>
<dbReference type="SUPFAM" id="SSF74653">
    <property type="entry name" value="TolA/TonB C-terminal domain"/>
    <property type="match status" value="1"/>
</dbReference>
<dbReference type="InterPro" id="IPR037682">
    <property type="entry name" value="TonB_C"/>
</dbReference>
<dbReference type="PROSITE" id="PS52015">
    <property type="entry name" value="TONB_CTD"/>
    <property type="match status" value="1"/>
</dbReference>
<keyword evidence="6" id="KW-0812">Transmembrane</keyword>
<dbReference type="InterPro" id="IPR051045">
    <property type="entry name" value="TonB-dependent_transducer"/>
</dbReference>
<feature type="domain" description="TonB C-terminal" evidence="11">
    <location>
        <begin position="38"/>
        <end position="127"/>
    </location>
</feature>
<gene>
    <name evidence="12" type="ORF">ENS56_06755</name>
</gene>
<proteinExistence type="inferred from homology"/>
<dbReference type="GO" id="GO:0098797">
    <property type="term" value="C:plasma membrane protein complex"/>
    <property type="evidence" value="ECO:0007669"/>
    <property type="project" value="TreeGrafter"/>
</dbReference>
<evidence type="ECO:0000256" key="8">
    <source>
        <dbReference type="ARBA" id="ARBA00022989"/>
    </source>
</evidence>
<dbReference type="GO" id="GO:0055085">
    <property type="term" value="P:transmembrane transport"/>
    <property type="evidence" value="ECO:0007669"/>
    <property type="project" value="InterPro"/>
</dbReference>
<dbReference type="InterPro" id="IPR006260">
    <property type="entry name" value="TonB/TolA_C"/>
</dbReference>
<dbReference type="EMBL" id="DSVI01000007">
    <property type="protein sequence ID" value="HGT47716.1"/>
    <property type="molecule type" value="Genomic_DNA"/>
</dbReference>
<keyword evidence="10" id="KW-0732">Signal</keyword>
<feature type="chain" id="PRO_5032853484" evidence="10">
    <location>
        <begin position="23"/>
        <end position="127"/>
    </location>
</feature>
<evidence type="ECO:0000256" key="7">
    <source>
        <dbReference type="ARBA" id="ARBA00022927"/>
    </source>
</evidence>
<dbReference type="PANTHER" id="PTHR33446">
    <property type="entry name" value="PROTEIN TONB-RELATED"/>
    <property type="match status" value="1"/>
</dbReference>
<keyword evidence="5" id="KW-0997">Cell inner membrane</keyword>
<evidence type="ECO:0000256" key="2">
    <source>
        <dbReference type="ARBA" id="ARBA00006555"/>
    </source>
</evidence>
<dbReference type="PANTHER" id="PTHR33446:SF2">
    <property type="entry name" value="PROTEIN TONB"/>
    <property type="match status" value="1"/>
</dbReference>
<keyword evidence="3" id="KW-0813">Transport</keyword>
<dbReference type="GO" id="GO:0031992">
    <property type="term" value="F:energy transducer activity"/>
    <property type="evidence" value="ECO:0007669"/>
    <property type="project" value="TreeGrafter"/>
</dbReference>
<dbReference type="Pfam" id="PF03544">
    <property type="entry name" value="TonB_C"/>
    <property type="match status" value="1"/>
</dbReference>
<dbReference type="NCBIfam" id="TIGR01352">
    <property type="entry name" value="tonB_Cterm"/>
    <property type="match status" value="1"/>
</dbReference>
<evidence type="ECO:0000256" key="9">
    <source>
        <dbReference type="ARBA" id="ARBA00023136"/>
    </source>
</evidence>
<feature type="signal peptide" evidence="10">
    <location>
        <begin position="1"/>
        <end position="22"/>
    </location>
</feature>
<dbReference type="Gene3D" id="3.30.1150.10">
    <property type="match status" value="1"/>
</dbReference>
<comment type="subcellular location">
    <subcellularLocation>
        <location evidence="1">Cell inner membrane</location>
        <topology evidence="1">Single-pass membrane protein</topology>
        <orientation evidence="1">Periplasmic side</orientation>
    </subcellularLocation>
</comment>
<evidence type="ECO:0000256" key="6">
    <source>
        <dbReference type="ARBA" id="ARBA00022692"/>
    </source>
</evidence>
<evidence type="ECO:0000256" key="1">
    <source>
        <dbReference type="ARBA" id="ARBA00004383"/>
    </source>
</evidence>
<keyword evidence="8" id="KW-1133">Transmembrane helix</keyword>
<evidence type="ECO:0000256" key="5">
    <source>
        <dbReference type="ARBA" id="ARBA00022519"/>
    </source>
</evidence>
<dbReference type="AlphaFoldDB" id="A0A832CX15"/>
<dbReference type="GO" id="GO:0015031">
    <property type="term" value="P:protein transport"/>
    <property type="evidence" value="ECO:0007669"/>
    <property type="project" value="UniProtKB-KW"/>
</dbReference>
<comment type="caution">
    <text evidence="12">The sequence shown here is derived from an EMBL/GenBank/DDBJ whole genome shotgun (WGS) entry which is preliminary data.</text>
</comment>
<organism evidence="12">
    <name type="scientific">Ignavibacterium album</name>
    <dbReference type="NCBI Taxonomy" id="591197"/>
    <lineage>
        <taxon>Bacteria</taxon>
        <taxon>Pseudomonadati</taxon>
        <taxon>Ignavibacteriota</taxon>
        <taxon>Ignavibacteria</taxon>
        <taxon>Ignavibacteriales</taxon>
        <taxon>Ignavibacteriaceae</taxon>
        <taxon>Ignavibacterium</taxon>
    </lineage>
</organism>
<keyword evidence="4" id="KW-1003">Cell membrane</keyword>
<name>A0A832CX15_9BACT</name>
<evidence type="ECO:0000256" key="3">
    <source>
        <dbReference type="ARBA" id="ARBA00022448"/>
    </source>
</evidence>
<evidence type="ECO:0000256" key="4">
    <source>
        <dbReference type="ARBA" id="ARBA00022475"/>
    </source>
</evidence>
<evidence type="ECO:0000313" key="12">
    <source>
        <dbReference type="EMBL" id="HGT47716.1"/>
    </source>
</evidence>
<reference evidence="12" key="1">
    <citation type="journal article" date="2020" name="mSystems">
        <title>Genome- and Community-Level Interaction Insights into Carbon Utilization and Element Cycling Functions of Hydrothermarchaeota in Hydrothermal Sediment.</title>
        <authorList>
            <person name="Zhou Z."/>
            <person name="Liu Y."/>
            <person name="Xu W."/>
            <person name="Pan J."/>
            <person name="Luo Z.H."/>
            <person name="Li M."/>
        </authorList>
    </citation>
    <scope>NUCLEOTIDE SEQUENCE [LARGE SCALE GENOMIC DNA]</scope>
    <source>
        <strain evidence="12">SpSt-500</strain>
    </source>
</reference>
<keyword evidence="9" id="KW-0472">Membrane</keyword>